<organism evidence="1">
    <name type="scientific">Glycine max</name>
    <name type="common">Soybean</name>
    <name type="synonym">Glycine hispida</name>
    <dbReference type="NCBI Taxonomy" id="3847"/>
    <lineage>
        <taxon>Eukaryota</taxon>
        <taxon>Viridiplantae</taxon>
        <taxon>Streptophyta</taxon>
        <taxon>Embryophyta</taxon>
        <taxon>Tracheophyta</taxon>
        <taxon>Spermatophyta</taxon>
        <taxon>Magnoliopsida</taxon>
        <taxon>eudicotyledons</taxon>
        <taxon>Gunneridae</taxon>
        <taxon>Pentapetalae</taxon>
        <taxon>rosids</taxon>
        <taxon>fabids</taxon>
        <taxon>Fabales</taxon>
        <taxon>Fabaceae</taxon>
        <taxon>Papilionoideae</taxon>
        <taxon>50 kb inversion clade</taxon>
        <taxon>NPAAA clade</taxon>
        <taxon>indigoferoid/millettioid clade</taxon>
        <taxon>Phaseoleae</taxon>
        <taxon>Glycine</taxon>
        <taxon>Glycine subgen. Soja</taxon>
    </lineage>
</organism>
<name>C6TGE2_SOYBN</name>
<reference evidence="1" key="1">
    <citation type="submission" date="2009-08" db="EMBL/GenBank/DDBJ databases">
        <authorList>
            <person name="Cheung F."/>
            <person name="Xiao Y."/>
            <person name="Chan A."/>
            <person name="Moskal W."/>
            <person name="Town C.D."/>
        </authorList>
    </citation>
    <scope>NUCLEOTIDE SEQUENCE</scope>
</reference>
<sequence length="150" mass="16865">MLRSSFWSSITGCSSVFLARRYRASRKQIRVLSVNCPITISRSFSMNSSSDDDCSHMPSSLLHSISRQFFDSELLETDFEAGISFCNIPGVLLHWFSGEMLMDLSRFSTSTHGRPSGTESLQLHLFPSLTNSLVKDACPINPDLWEPDNH</sequence>
<dbReference type="EMBL" id="BT096692">
    <property type="protein sequence ID" value="ACU20894.1"/>
    <property type="molecule type" value="mRNA"/>
</dbReference>
<evidence type="ECO:0000313" key="1">
    <source>
        <dbReference type="EMBL" id="ACU20894.1"/>
    </source>
</evidence>
<protein>
    <submittedName>
        <fullName evidence="1">Uncharacterized protein</fullName>
    </submittedName>
</protein>
<accession>C6TGE2</accession>
<proteinExistence type="evidence at transcript level"/>
<dbReference type="AlphaFoldDB" id="C6TGE2"/>